<dbReference type="AlphaFoldDB" id="A0A9K3LZU9"/>
<feature type="region of interest" description="Disordered" evidence="1">
    <location>
        <begin position="74"/>
        <end position="101"/>
    </location>
</feature>
<feature type="compositionally biased region" description="Acidic residues" evidence="1">
    <location>
        <begin position="301"/>
        <end position="310"/>
    </location>
</feature>
<feature type="compositionally biased region" description="Basic and acidic residues" evidence="1">
    <location>
        <begin position="454"/>
        <end position="464"/>
    </location>
</feature>
<reference evidence="2" key="2">
    <citation type="submission" date="2021-04" db="EMBL/GenBank/DDBJ databases">
        <authorList>
            <person name="Podell S."/>
        </authorList>
    </citation>
    <scope>NUCLEOTIDE SEQUENCE</scope>
    <source>
        <strain evidence="2">Hildebrandi</strain>
    </source>
</reference>
<protein>
    <submittedName>
        <fullName evidence="2">Uncharacterized protein</fullName>
    </submittedName>
</protein>
<evidence type="ECO:0000256" key="1">
    <source>
        <dbReference type="SAM" id="MobiDB-lite"/>
    </source>
</evidence>
<comment type="caution">
    <text evidence="2">The sequence shown here is derived from an EMBL/GenBank/DDBJ whole genome shotgun (WGS) entry which is preliminary data.</text>
</comment>
<feature type="region of interest" description="Disordered" evidence="1">
    <location>
        <begin position="1"/>
        <end position="32"/>
    </location>
</feature>
<feature type="compositionally biased region" description="Acidic residues" evidence="1">
    <location>
        <begin position="77"/>
        <end position="93"/>
    </location>
</feature>
<keyword evidence="3" id="KW-1185">Reference proteome</keyword>
<gene>
    <name evidence="2" type="ORF">IV203_027982</name>
</gene>
<dbReference type="EMBL" id="JAGRRH010000005">
    <property type="protein sequence ID" value="KAG7370236.1"/>
    <property type="molecule type" value="Genomic_DNA"/>
</dbReference>
<proteinExistence type="predicted"/>
<sequence>MPSTANTGRVAPMSSVASISKKRKDTATKGRSVYVIERSPYESFGLRKMRRSAENGEEPFDRFLRILDPKGAKSLLDDTESDNSEEEEYDDAGDSSTSSVEKPLYEPELARLVQGDANAEIMALAYHHIDRSGMCYSSQWIAPAETKDSMNPFTMEGRSSARNTAGSRISLSYMQSLPKPILLLCLRPERISKATCAVLREITIDLNCHGFVLRALVDLNLLDRYRNLRAAESPYFFSKSRVACYKCVVFVARTVAVMQFFEQWKKKSTVVEESLMTKLHACFRILDDSVRVDPIIAASLEEEDNDEEDVAPPMATKGTTQAQPKKKTERRSDPGPGRKRPPRAVSTMEVSDTTETMSTASAEGSDGPPDKDSRVSSISHSASQPATTGSVPSTVGDNLREQHERLGSVVDMLPHVELKEQHERLGEMISKLQEQIQLDPATLRKQWKEEMRNELMKEMSEKKAANRSGKTKKRKRK</sequence>
<evidence type="ECO:0000313" key="2">
    <source>
        <dbReference type="EMBL" id="KAG7370236.1"/>
    </source>
</evidence>
<reference evidence="2" key="1">
    <citation type="journal article" date="2021" name="Sci. Rep.">
        <title>Diploid genomic architecture of Nitzschia inconspicua, an elite biomass production diatom.</title>
        <authorList>
            <person name="Oliver A."/>
            <person name="Podell S."/>
            <person name="Pinowska A."/>
            <person name="Traller J.C."/>
            <person name="Smith S.R."/>
            <person name="McClure R."/>
            <person name="Beliaev A."/>
            <person name="Bohutskyi P."/>
            <person name="Hill E.A."/>
            <person name="Rabines A."/>
            <person name="Zheng H."/>
            <person name="Allen L.Z."/>
            <person name="Kuo A."/>
            <person name="Grigoriev I.V."/>
            <person name="Allen A.E."/>
            <person name="Hazlebeck D."/>
            <person name="Allen E.E."/>
        </authorList>
    </citation>
    <scope>NUCLEOTIDE SEQUENCE</scope>
    <source>
        <strain evidence="2">Hildebrandi</strain>
    </source>
</reference>
<feature type="compositionally biased region" description="Polar residues" evidence="1">
    <location>
        <begin position="375"/>
        <end position="396"/>
    </location>
</feature>
<organism evidence="2 3">
    <name type="scientific">Nitzschia inconspicua</name>
    <dbReference type="NCBI Taxonomy" id="303405"/>
    <lineage>
        <taxon>Eukaryota</taxon>
        <taxon>Sar</taxon>
        <taxon>Stramenopiles</taxon>
        <taxon>Ochrophyta</taxon>
        <taxon>Bacillariophyta</taxon>
        <taxon>Bacillariophyceae</taxon>
        <taxon>Bacillariophycidae</taxon>
        <taxon>Bacillariales</taxon>
        <taxon>Bacillariaceae</taxon>
        <taxon>Nitzschia</taxon>
    </lineage>
</organism>
<name>A0A9K3LZU9_9STRA</name>
<evidence type="ECO:0000313" key="3">
    <source>
        <dbReference type="Proteomes" id="UP000693970"/>
    </source>
</evidence>
<accession>A0A9K3LZU9</accession>
<feature type="compositionally biased region" description="Polar residues" evidence="1">
    <location>
        <begin position="348"/>
        <end position="362"/>
    </location>
</feature>
<feature type="region of interest" description="Disordered" evidence="1">
    <location>
        <begin position="301"/>
        <end position="396"/>
    </location>
</feature>
<dbReference type="Proteomes" id="UP000693970">
    <property type="component" value="Unassembled WGS sequence"/>
</dbReference>
<feature type="region of interest" description="Disordered" evidence="1">
    <location>
        <begin position="454"/>
        <end position="477"/>
    </location>
</feature>